<evidence type="ECO:0000313" key="16">
    <source>
        <dbReference type="EMBL" id="MCY8122349.1"/>
    </source>
</evidence>
<evidence type="ECO:0000256" key="6">
    <source>
        <dbReference type="ARBA" id="ARBA00022679"/>
    </source>
</evidence>
<evidence type="ECO:0000259" key="15">
    <source>
        <dbReference type="PROSITE" id="PS50853"/>
    </source>
</evidence>
<keyword evidence="3" id="KW-0121">Carboxypeptidase</keyword>
<evidence type="ECO:0000256" key="13">
    <source>
        <dbReference type="ARBA" id="ARBA00049902"/>
    </source>
</evidence>
<evidence type="ECO:0000256" key="8">
    <source>
        <dbReference type="ARBA" id="ARBA00022960"/>
    </source>
</evidence>
<evidence type="ECO:0000256" key="7">
    <source>
        <dbReference type="ARBA" id="ARBA00022801"/>
    </source>
</evidence>
<name>A0A9Q4DQS0_BACSC</name>
<keyword evidence="9" id="KW-0573">Peptidoglycan synthesis</keyword>
<dbReference type="InterPro" id="IPR036116">
    <property type="entry name" value="FN3_sf"/>
</dbReference>
<dbReference type="InterPro" id="IPR050396">
    <property type="entry name" value="Glycosyltr_51/Transpeptidase"/>
</dbReference>
<dbReference type="InterPro" id="IPR003961">
    <property type="entry name" value="FN3_dom"/>
</dbReference>
<evidence type="ECO:0000256" key="3">
    <source>
        <dbReference type="ARBA" id="ARBA00022645"/>
    </source>
</evidence>
<dbReference type="FunFam" id="1.10.3810.10:FF:000001">
    <property type="entry name" value="Penicillin-binding protein 1A"/>
    <property type="match status" value="1"/>
</dbReference>
<dbReference type="NCBIfam" id="TIGR02074">
    <property type="entry name" value="PBP_1a_fam"/>
    <property type="match status" value="1"/>
</dbReference>
<comment type="similarity">
    <text evidence="2">In the N-terminal section; belongs to the glycosyltransferase 51 family.</text>
</comment>
<feature type="compositionally biased region" description="Acidic residues" evidence="14">
    <location>
        <begin position="818"/>
        <end position="841"/>
    </location>
</feature>
<dbReference type="InterPro" id="IPR036950">
    <property type="entry name" value="PBP_transglycosylase"/>
</dbReference>
<evidence type="ECO:0000256" key="1">
    <source>
        <dbReference type="ARBA" id="ARBA00007090"/>
    </source>
</evidence>
<feature type="domain" description="Fibronectin type-III" evidence="15">
    <location>
        <begin position="709"/>
        <end position="796"/>
    </location>
</feature>
<feature type="compositionally biased region" description="Low complexity" evidence="14">
    <location>
        <begin position="849"/>
        <end position="918"/>
    </location>
</feature>
<dbReference type="SUPFAM" id="SSF56601">
    <property type="entry name" value="beta-lactamase/transpeptidase-like"/>
    <property type="match status" value="1"/>
</dbReference>
<comment type="catalytic activity">
    <reaction evidence="12">
        <text>Preferential cleavage: (Ac)2-L-Lys-D-Ala-|-D-Ala. Also transpeptidation of peptidyl-alanyl moieties that are N-acyl substituents of D-alanine.</text>
        <dbReference type="EC" id="3.4.16.4"/>
    </reaction>
</comment>
<dbReference type="GO" id="GO:0071555">
    <property type="term" value="P:cell wall organization"/>
    <property type="evidence" value="ECO:0007669"/>
    <property type="project" value="UniProtKB-KW"/>
</dbReference>
<dbReference type="PANTHER" id="PTHR32282:SF29">
    <property type="entry name" value="PENICILLIN-BINDING PROTEIN 1A"/>
    <property type="match status" value="1"/>
</dbReference>
<evidence type="ECO:0000256" key="2">
    <source>
        <dbReference type="ARBA" id="ARBA00007739"/>
    </source>
</evidence>
<dbReference type="GO" id="GO:0008360">
    <property type="term" value="P:regulation of cell shape"/>
    <property type="evidence" value="ECO:0007669"/>
    <property type="project" value="UniProtKB-KW"/>
</dbReference>
<keyword evidence="11" id="KW-0961">Cell wall biogenesis/degradation</keyword>
<evidence type="ECO:0000256" key="9">
    <source>
        <dbReference type="ARBA" id="ARBA00022984"/>
    </source>
</evidence>
<dbReference type="GO" id="GO:0008955">
    <property type="term" value="F:peptidoglycan glycosyltransferase activity"/>
    <property type="evidence" value="ECO:0007669"/>
    <property type="project" value="UniProtKB-EC"/>
</dbReference>
<dbReference type="Pfam" id="PF00041">
    <property type="entry name" value="fn3"/>
    <property type="match status" value="1"/>
</dbReference>
<feature type="region of interest" description="Disordered" evidence="14">
    <location>
        <begin position="1"/>
        <end position="29"/>
    </location>
</feature>
<comment type="caution">
    <text evidence="16">The sequence shown here is derived from an EMBL/GenBank/DDBJ whole genome shotgun (WGS) entry which is preliminary data.</text>
</comment>
<keyword evidence="10" id="KW-0511">Multifunctional enzyme</keyword>
<evidence type="ECO:0000256" key="11">
    <source>
        <dbReference type="ARBA" id="ARBA00023316"/>
    </source>
</evidence>
<dbReference type="PROSITE" id="PS50853">
    <property type="entry name" value="FN3"/>
    <property type="match status" value="1"/>
</dbReference>
<keyword evidence="8" id="KW-0133">Cell shape</keyword>
<protein>
    <submittedName>
        <fullName evidence="16">PBP1A family penicillin-binding protein</fullName>
    </submittedName>
</protein>
<comment type="similarity">
    <text evidence="1">In the C-terminal section; belongs to the transpeptidase family.</text>
</comment>
<evidence type="ECO:0000313" key="17">
    <source>
        <dbReference type="Proteomes" id="UP001070352"/>
    </source>
</evidence>
<sequence length="918" mass="100174">MSDQFNSREARRKANSKSSPSPKKGKKRKKGGLFKKTLFTLLILFVLGVVGGAVTFAVMVSDAPSLDENKLKTPYSSTIYDKNGKEIAEYGSEKRSYVSIDEIPDVVKEAFIATEDARFYEHHGIDPVRIGGALVANFTDGFGAEGGSTITQQVVKNSLLSHQKTLKRKVQEVWLSIQLERNYSKDEILEMYLNRIYFSPRAYGIGKAAEEFFGVTDLSKLTVEQAATLAGMPQSPTAYNPVKNPDKSEKRRNIVLSLMKKQGFISDSQYNKAKKVAVKDEGVVSQKEYEKTNSNKYSAFVEEVMKEIEEKSDVNPGTDGLKIYTTLDTKAQDKLDELMNGDTVGFTEGMQGGVTLLDTKTGEVSAIGAGRNSTVGGYNYATQAQRQPGSTIKPILDYGPVIENKKWSTYEQIDDSAYTYSDGTPIRDFDRRYKGLMSMRQALAQSRNIPALKAFQAVGKDAAVDFANGLGLGLDKDSVYESYSIGGFGKGNVGVSSLTMAGAYSAFGNNGTYNEPHFVKSIEFNDGTKLDLTPKSKSAMSDYTAFMITDMLKTAVNTGTGQLAQVPGVEVAGKTGTTNFEESEIQRYNIASDGARDSWFVGYTPQYTAAVWTGMGENEAGKKSLSTEEQKVAKRIFAQLIADVDDGSGSFEKPDSVVEATVEKGSNPAKLAGPNTPSDKKLTEYFVKGTAPSTVSKTYEKEEKEETEKLSGLSVKYDKDNQSLTLSWKYDGDATFAVKQSVDGGSYSEIQNSSAKEAVISGVQPGSVYKFEVTAVSDDGKSTASTSYEVPKAEDDEDKEDQQQTDDENQDDEKTQDDTQTDDSQTDDSQTDQDQTDDSTNDQDKKQDNTNTNPSDNSNQDQPNDSNNNNNNNNNNSNNQDTSDGDTNSDTNGSSGSDTNKNKTETQTNSSSTTEKTN</sequence>
<dbReference type="InterPro" id="IPR001264">
    <property type="entry name" value="Glyco_trans_51"/>
</dbReference>
<keyword evidence="6" id="KW-0808">Transferase</keyword>
<dbReference type="InterPro" id="IPR023346">
    <property type="entry name" value="Lysozyme-like_dom_sf"/>
</dbReference>
<proteinExistence type="inferred from homology"/>
<dbReference type="Gene3D" id="1.10.3810.10">
    <property type="entry name" value="Biosynthetic peptidoglycan transglycosylase-like"/>
    <property type="match status" value="1"/>
</dbReference>
<keyword evidence="7" id="KW-0378">Hydrolase</keyword>
<dbReference type="InterPro" id="IPR001460">
    <property type="entry name" value="PCN-bd_Tpept"/>
</dbReference>
<dbReference type="Proteomes" id="UP001070352">
    <property type="component" value="Unassembled WGS sequence"/>
</dbReference>
<reference evidence="16" key="1">
    <citation type="submission" date="2022-02" db="EMBL/GenBank/DDBJ databases">
        <title>Crop Bioprotection Bacillus Genome Sequencing.</title>
        <authorList>
            <person name="Dunlap C."/>
        </authorList>
    </citation>
    <scope>NUCLEOTIDE SEQUENCE</scope>
    <source>
        <strain evidence="16">M18B4</strain>
    </source>
</reference>
<organism evidence="16 17">
    <name type="scientific">Bacillus spizizenii</name>
    <name type="common">Bacillus subtilis subsp. spizizenii</name>
    <dbReference type="NCBI Taxonomy" id="96241"/>
    <lineage>
        <taxon>Bacteria</taxon>
        <taxon>Bacillati</taxon>
        <taxon>Bacillota</taxon>
        <taxon>Bacilli</taxon>
        <taxon>Bacillales</taxon>
        <taxon>Bacillaceae</taxon>
        <taxon>Bacillus</taxon>
    </lineage>
</organism>
<dbReference type="GO" id="GO:0030288">
    <property type="term" value="C:outer membrane-bounded periplasmic space"/>
    <property type="evidence" value="ECO:0007669"/>
    <property type="project" value="TreeGrafter"/>
</dbReference>
<comment type="catalytic activity">
    <reaction evidence="13">
        <text>[GlcNAc-(1-&gt;4)-Mur2Ac(oyl-L-Ala-gamma-D-Glu-L-Lys-D-Ala-D-Ala)](n)-di-trans,octa-cis-undecaprenyl diphosphate + beta-D-GlcNAc-(1-&gt;4)-Mur2Ac(oyl-L-Ala-gamma-D-Glu-L-Lys-D-Ala-D-Ala)-di-trans,octa-cis-undecaprenyl diphosphate = [GlcNAc-(1-&gt;4)-Mur2Ac(oyl-L-Ala-gamma-D-Glu-L-Lys-D-Ala-D-Ala)](n+1)-di-trans,octa-cis-undecaprenyl diphosphate + di-trans,octa-cis-undecaprenyl diphosphate + H(+)</text>
        <dbReference type="Rhea" id="RHEA:23708"/>
        <dbReference type="Rhea" id="RHEA-COMP:9602"/>
        <dbReference type="Rhea" id="RHEA-COMP:9603"/>
        <dbReference type="ChEBI" id="CHEBI:15378"/>
        <dbReference type="ChEBI" id="CHEBI:58405"/>
        <dbReference type="ChEBI" id="CHEBI:60033"/>
        <dbReference type="ChEBI" id="CHEBI:78435"/>
        <dbReference type="EC" id="2.4.99.28"/>
    </reaction>
</comment>
<dbReference type="AlphaFoldDB" id="A0A9Q4DQS0"/>
<dbReference type="PANTHER" id="PTHR32282">
    <property type="entry name" value="BINDING PROTEIN TRANSPEPTIDASE, PUTATIVE-RELATED"/>
    <property type="match status" value="1"/>
</dbReference>
<evidence type="ECO:0000256" key="10">
    <source>
        <dbReference type="ARBA" id="ARBA00023268"/>
    </source>
</evidence>
<feature type="region of interest" description="Disordered" evidence="14">
    <location>
        <begin position="774"/>
        <end position="918"/>
    </location>
</feature>
<accession>A0A9Q4DQS0</accession>
<dbReference type="Pfam" id="PF00912">
    <property type="entry name" value="Transgly"/>
    <property type="match status" value="1"/>
</dbReference>
<evidence type="ECO:0000256" key="4">
    <source>
        <dbReference type="ARBA" id="ARBA00022670"/>
    </source>
</evidence>
<keyword evidence="5" id="KW-0328">Glycosyltransferase</keyword>
<dbReference type="Gene3D" id="3.40.710.10">
    <property type="entry name" value="DD-peptidase/beta-lactamase superfamily"/>
    <property type="match status" value="1"/>
</dbReference>
<dbReference type="InterPro" id="IPR012338">
    <property type="entry name" value="Beta-lactam/transpept-like"/>
</dbReference>
<dbReference type="SUPFAM" id="SSF53955">
    <property type="entry name" value="Lysozyme-like"/>
    <property type="match status" value="1"/>
</dbReference>
<evidence type="ECO:0000256" key="14">
    <source>
        <dbReference type="SAM" id="MobiDB-lite"/>
    </source>
</evidence>
<dbReference type="Pfam" id="PF00905">
    <property type="entry name" value="Transpeptidase"/>
    <property type="match status" value="1"/>
</dbReference>
<dbReference type="SUPFAM" id="SSF49265">
    <property type="entry name" value="Fibronectin type III"/>
    <property type="match status" value="1"/>
</dbReference>
<dbReference type="GO" id="GO:0009002">
    <property type="term" value="F:serine-type D-Ala-D-Ala carboxypeptidase activity"/>
    <property type="evidence" value="ECO:0007669"/>
    <property type="project" value="UniProtKB-EC"/>
</dbReference>
<evidence type="ECO:0000256" key="5">
    <source>
        <dbReference type="ARBA" id="ARBA00022676"/>
    </source>
</evidence>
<dbReference type="GO" id="GO:0008658">
    <property type="term" value="F:penicillin binding"/>
    <property type="evidence" value="ECO:0007669"/>
    <property type="project" value="InterPro"/>
</dbReference>
<dbReference type="CDD" id="cd00063">
    <property type="entry name" value="FN3"/>
    <property type="match status" value="1"/>
</dbReference>
<feature type="compositionally biased region" description="Acidic residues" evidence="14">
    <location>
        <begin position="794"/>
        <end position="811"/>
    </location>
</feature>
<dbReference type="InterPro" id="IPR013783">
    <property type="entry name" value="Ig-like_fold"/>
</dbReference>
<dbReference type="GO" id="GO:0009252">
    <property type="term" value="P:peptidoglycan biosynthetic process"/>
    <property type="evidence" value="ECO:0007669"/>
    <property type="project" value="UniProtKB-KW"/>
</dbReference>
<keyword evidence="4" id="KW-0645">Protease</keyword>
<dbReference type="GO" id="GO:0006508">
    <property type="term" value="P:proteolysis"/>
    <property type="evidence" value="ECO:0007669"/>
    <property type="project" value="UniProtKB-KW"/>
</dbReference>
<dbReference type="Gene3D" id="2.60.40.10">
    <property type="entry name" value="Immunoglobulins"/>
    <property type="match status" value="1"/>
</dbReference>
<dbReference type="EMBL" id="JALANJ010000030">
    <property type="protein sequence ID" value="MCY8122349.1"/>
    <property type="molecule type" value="Genomic_DNA"/>
</dbReference>
<gene>
    <name evidence="16" type="ORF">MOC45_17400</name>
</gene>
<evidence type="ECO:0000256" key="12">
    <source>
        <dbReference type="ARBA" id="ARBA00034000"/>
    </source>
</evidence>